<dbReference type="GO" id="GO:0019159">
    <property type="term" value="F:nicotinamide-nucleotide amidase activity"/>
    <property type="evidence" value="ECO:0007669"/>
    <property type="project" value="UniProtKB-EC"/>
</dbReference>
<sequence length="166" mass="17862">MSSTVKKDENCLKIEQLSHILINKGWYIACAESCTGGWVAKLFTDLAGSSNWFERGYVTYSNRAKQEMLGVLAKSLDDFGAVSEEVVKQMALGACQQAATEVSLAISGIAGPTGGSKEKPVGLVWFGWCINGQLQTHSEIFVGDRDAVRQQAVDVAIAKLLGFLSV</sequence>
<dbReference type="SUPFAM" id="SSF142433">
    <property type="entry name" value="CinA-like"/>
    <property type="match status" value="1"/>
</dbReference>
<gene>
    <name evidence="2" type="ORF">MNBD_GAMMA23-1852</name>
</gene>
<proteinExistence type="predicted"/>
<dbReference type="InterPro" id="IPR008136">
    <property type="entry name" value="CinA_C"/>
</dbReference>
<evidence type="ECO:0000259" key="1">
    <source>
        <dbReference type="Pfam" id="PF02464"/>
    </source>
</evidence>
<protein>
    <submittedName>
        <fullName evidence="2">Nicotinamide-nucleotide amidase</fullName>
        <ecNumber evidence="2">3.5.1.42</ecNumber>
    </submittedName>
</protein>
<dbReference type="EC" id="3.5.1.42" evidence="2"/>
<keyword evidence="2" id="KW-0378">Hydrolase</keyword>
<dbReference type="NCBIfam" id="TIGR00199">
    <property type="entry name" value="PncC_domain"/>
    <property type="match status" value="1"/>
</dbReference>
<name>A0A3B1AMI5_9ZZZZ</name>
<accession>A0A3B1AMI5</accession>
<feature type="domain" description="CinA C-terminal" evidence="1">
    <location>
        <begin position="15"/>
        <end position="161"/>
    </location>
</feature>
<dbReference type="EMBL" id="UOFT01000079">
    <property type="protein sequence ID" value="VAW99509.1"/>
    <property type="molecule type" value="Genomic_DNA"/>
</dbReference>
<evidence type="ECO:0000313" key="2">
    <source>
        <dbReference type="EMBL" id="VAW99509.1"/>
    </source>
</evidence>
<dbReference type="Gene3D" id="3.90.950.20">
    <property type="entry name" value="CinA-like"/>
    <property type="match status" value="1"/>
</dbReference>
<reference evidence="2" key="1">
    <citation type="submission" date="2018-06" db="EMBL/GenBank/DDBJ databases">
        <authorList>
            <person name="Zhirakovskaya E."/>
        </authorList>
    </citation>
    <scope>NUCLEOTIDE SEQUENCE</scope>
</reference>
<organism evidence="2">
    <name type="scientific">hydrothermal vent metagenome</name>
    <dbReference type="NCBI Taxonomy" id="652676"/>
    <lineage>
        <taxon>unclassified sequences</taxon>
        <taxon>metagenomes</taxon>
        <taxon>ecological metagenomes</taxon>
    </lineage>
</organism>
<dbReference type="Pfam" id="PF02464">
    <property type="entry name" value="CinA"/>
    <property type="match status" value="1"/>
</dbReference>
<dbReference type="InterPro" id="IPR036653">
    <property type="entry name" value="CinA-like_C"/>
</dbReference>
<dbReference type="AlphaFoldDB" id="A0A3B1AMI5"/>